<gene>
    <name evidence="3" type="ORF">F2Q70_00026753</name>
</gene>
<dbReference type="EMBL" id="QGKY02000094">
    <property type="protein sequence ID" value="KAF2601778.1"/>
    <property type="molecule type" value="Genomic_DNA"/>
</dbReference>
<organism evidence="3">
    <name type="scientific">Brassica cretica</name>
    <name type="common">Mustard</name>
    <dbReference type="NCBI Taxonomy" id="69181"/>
    <lineage>
        <taxon>Eukaryota</taxon>
        <taxon>Viridiplantae</taxon>
        <taxon>Streptophyta</taxon>
        <taxon>Embryophyta</taxon>
        <taxon>Tracheophyta</taxon>
        <taxon>Spermatophyta</taxon>
        <taxon>Magnoliopsida</taxon>
        <taxon>eudicotyledons</taxon>
        <taxon>Gunneridae</taxon>
        <taxon>Pentapetalae</taxon>
        <taxon>rosids</taxon>
        <taxon>malvids</taxon>
        <taxon>Brassicales</taxon>
        <taxon>Brassicaceae</taxon>
        <taxon>Brassiceae</taxon>
        <taxon>Brassica</taxon>
    </lineage>
</organism>
<proteinExistence type="predicted"/>
<evidence type="ECO:0000313" key="3">
    <source>
        <dbReference type="EMBL" id="KAF2601778.1"/>
    </source>
</evidence>
<keyword evidence="2" id="KW-0812">Transmembrane</keyword>
<accession>A0A8S9L8W2</accession>
<evidence type="ECO:0000256" key="1">
    <source>
        <dbReference type="SAM" id="MobiDB-lite"/>
    </source>
</evidence>
<sequence>MFVANKHAADKGILFWPQQFSLVYVSPVSPAPKRKFDSEATEILVPPSCFSAWPSEHQPTTSMCILLKAVFLTLLPAMVMMVMMEMTCLGPSQSKLLKSYRFKFKDKLLLLDEEAVRVLEILQAVLKKRLEFLENKARESTTGYFGNGFHCFLISQVFHLQRPPEPVFKEYNDFGSNQRVVHQFWKSTTSTSEPFPTESLLEFYVEQEKGIEADCAEEDGGDASPAFASGKQATSRKEESSWESTLLLLDEKLSLAKTSSPLRVVNDVDHERKIIKAPKAGDKASKEAIEISTEVSVDGGDASPAFASGKQAISRKEESSWESTLLLLDEKFSLAKTSSPESSTSDMVEEIYVTADGSE</sequence>
<reference evidence="3" key="1">
    <citation type="submission" date="2019-12" db="EMBL/GenBank/DDBJ databases">
        <title>Genome sequencing and annotation of Brassica cretica.</title>
        <authorList>
            <person name="Studholme D.J."/>
            <person name="Sarris P.F."/>
        </authorList>
    </citation>
    <scope>NUCLEOTIDE SEQUENCE</scope>
    <source>
        <strain evidence="3">PFS-102/07</strain>
        <tissue evidence="3">Leaf</tissue>
    </source>
</reference>
<keyword evidence="2" id="KW-0472">Membrane</keyword>
<keyword evidence="2" id="KW-1133">Transmembrane helix</keyword>
<protein>
    <submittedName>
        <fullName evidence="3">Uncharacterized protein</fullName>
    </submittedName>
</protein>
<name>A0A8S9L8W2_BRACR</name>
<comment type="caution">
    <text evidence="3">The sequence shown here is derived from an EMBL/GenBank/DDBJ whole genome shotgun (WGS) entry which is preliminary data.</text>
</comment>
<evidence type="ECO:0000256" key="2">
    <source>
        <dbReference type="SAM" id="Phobius"/>
    </source>
</evidence>
<feature type="region of interest" description="Disordered" evidence="1">
    <location>
        <begin position="217"/>
        <end position="236"/>
    </location>
</feature>
<feature type="transmembrane region" description="Helical" evidence="2">
    <location>
        <begin position="65"/>
        <end position="84"/>
    </location>
</feature>
<dbReference type="AlphaFoldDB" id="A0A8S9L8W2"/>